<dbReference type="Pfam" id="PF03401">
    <property type="entry name" value="TctC"/>
    <property type="match status" value="1"/>
</dbReference>
<proteinExistence type="inferred from homology"/>
<organism evidence="2 3">
    <name type="scientific">Neoroseomonas eburnea</name>
    <dbReference type="NCBI Taxonomy" id="1346889"/>
    <lineage>
        <taxon>Bacteria</taxon>
        <taxon>Pseudomonadati</taxon>
        <taxon>Pseudomonadota</taxon>
        <taxon>Alphaproteobacteria</taxon>
        <taxon>Acetobacterales</taxon>
        <taxon>Acetobacteraceae</taxon>
        <taxon>Neoroseomonas</taxon>
    </lineage>
</organism>
<comment type="caution">
    <text evidence="2">The sequence shown here is derived from an EMBL/GenBank/DDBJ whole genome shotgun (WGS) entry which is preliminary data.</text>
</comment>
<accession>A0A9X9XCW2</accession>
<comment type="similarity">
    <text evidence="1">Belongs to the UPF0065 (bug) family.</text>
</comment>
<dbReference type="InterPro" id="IPR005064">
    <property type="entry name" value="BUG"/>
</dbReference>
<dbReference type="PIRSF" id="PIRSF017082">
    <property type="entry name" value="YflP"/>
    <property type="match status" value="1"/>
</dbReference>
<evidence type="ECO:0000313" key="2">
    <source>
        <dbReference type="EMBL" id="MBR0681548.1"/>
    </source>
</evidence>
<dbReference type="InterPro" id="IPR042100">
    <property type="entry name" value="Bug_dom1"/>
</dbReference>
<evidence type="ECO:0000313" key="3">
    <source>
        <dbReference type="Proteomes" id="UP001138709"/>
    </source>
</evidence>
<dbReference type="Proteomes" id="UP001138709">
    <property type="component" value="Unassembled WGS sequence"/>
</dbReference>
<keyword evidence="3" id="KW-1185">Reference proteome</keyword>
<dbReference type="CDD" id="cd13578">
    <property type="entry name" value="PBP2_Bug27"/>
    <property type="match status" value="1"/>
</dbReference>
<gene>
    <name evidence="2" type="ORF">GXW74_13715</name>
</gene>
<reference evidence="2" key="1">
    <citation type="submission" date="2020-01" db="EMBL/GenBank/DDBJ databases">
        <authorList>
            <person name="Rat A."/>
        </authorList>
    </citation>
    <scope>NUCLEOTIDE SEQUENCE</scope>
    <source>
        <strain evidence="2">LMG 31228</strain>
    </source>
</reference>
<dbReference type="EMBL" id="JAAEDL010000012">
    <property type="protein sequence ID" value="MBR0681548.1"/>
    <property type="molecule type" value="Genomic_DNA"/>
</dbReference>
<name>A0A9X9XCW2_9PROT</name>
<reference evidence="2" key="2">
    <citation type="journal article" date="2021" name="Syst. Appl. Microbiol.">
        <title>Roseomonas hellenica sp. nov., isolated from roots of wild-growing Alkanna tinctoria.</title>
        <authorList>
            <person name="Rat A."/>
            <person name="Naranjo H.D."/>
            <person name="Lebbe L."/>
            <person name="Cnockaert M."/>
            <person name="Krigas N."/>
            <person name="Grigoriadou K."/>
            <person name="Maloupa E."/>
            <person name="Willems A."/>
        </authorList>
    </citation>
    <scope>NUCLEOTIDE SEQUENCE</scope>
    <source>
        <strain evidence="2">LMG 31228</strain>
    </source>
</reference>
<sequence length="324" mass="33518">MPREPHATRRGIIATLGVWPGLATAQDAGRPVRIIVPIAPGGLTDGLARLLARRLSERTGQSFVVENRPGGGGIIGMEAAARAAPDGSTLVLVYQGVASVNPVLHRNLPYDTLRDFSGIGMVGRFPILLTVPAAMEVRDAAGFIAAARRQPGTLSYGSAGNATTSHLAMELFKHQAGIDIVHVPFRGEAPALTELAAGRVAAVFASVAAARPLIEGGRIRAIGVATAQASALTPGVAPIATSGLPGFEVSGWYGLLAPRGTPAPAIQRLNAELHAILAEAETRERLAAMGLEPATGTPEASEAWIRAETETWRGVIATAGIRAD</sequence>
<protein>
    <submittedName>
        <fullName evidence="2">Tripartite tricarboxylate transporter substrate binding protein</fullName>
    </submittedName>
</protein>
<dbReference type="Gene3D" id="3.40.190.150">
    <property type="entry name" value="Bordetella uptake gene, domain 1"/>
    <property type="match status" value="1"/>
</dbReference>
<dbReference type="PANTHER" id="PTHR42928">
    <property type="entry name" value="TRICARBOXYLATE-BINDING PROTEIN"/>
    <property type="match status" value="1"/>
</dbReference>
<evidence type="ECO:0000256" key="1">
    <source>
        <dbReference type="ARBA" id="ARBA00006987"/>
    </source>
</evidence>
<dbReference type="PANTHER" id="PTHR42928:SF5">
    <property type="entry name" value="BLR1237 PROTEIN"/>
    <property type="match status" value="1"/>
</dbReference>
<dbReference type="Gene3D" id="3.40.190.10">
    <property type="entry name" value="Periplasmic binding protein-like II"/>
    <property type="match status" value="1"/>
</dbReference>
<dbReference type="RefSeq" id="WP_211847076.1">
    <property type="nucleotide sequence ID" value="NZ_JAAEDL010000012.1"/>
</dbReference>
<dbReference type="AlphaFoldDB" id="A0A9X9XCW2"/>
<dbReference type="SUPFAM" id="SSF53850">
    <property type="entry name" value="Periplasmic binding protein-like II"/>
    <property type="match status" value="1"/>
</dbReference>